<dbReference type="EMBL" id="CAEKDK010000005">
    <property type="protein sequence ID" value="CAB4280055.1"/>
    <property type="molecule type" value="Genomic_DNA"/>
</dbReference>
<organism evidence="2 3">
    <name type="scientific">Prunus armeniaca</name>
    <name type="common">Apricot</name>
    <name type="synonym">Armeniaca vulgaris</name>
    <dbReference type="NCBI Taxonomy" id="36596"/>
    <lineage>
        <taxon>Eukaryota</taxon>
        <taxon>Viridiplantae</taxon>
        <taxon>Streptophyta</taxon>
        <taxon>Embryophyta</taxon>
        <taxon>Tracheophyta</taxon>
        <taxon>Spermatophyta</taxon>
        <taxon>Magnoliopsida</taxon>
        <taxon>eudicotyledons</taxon>
        <taxon>Gunneridae</taxon>
        <taxon>Pentapetalae</taxon>
        <taxon>rosids</taxon>
        <taxon>fabids</taxon>
        <taxon>Rosales</taxon>
        <taxon>Rosaceae</taxon>
        <taxon>Amygdaloideae</taxon>
        <taxon>Amygdaleae</taxon>
        <taxon>Prunus</taxon>
    </lineage>
</organism>
<protein>
    <recommendedName>
        <fullName evidence="4">Reverse transcriptase domain-containing protein</fullName>
    </recommendedName>
</protein>
<feature type="transmembrane region" description="Helical" evidence="1">
    <location>
        <begin position="17"/>
        <end position="36"/>
    </location>
</feature>
<keyword evidence="1" id="KW-1133">Transmembrane helix</keyword>
<dbReference type="AlphaFoldDB" id="A0A6J5UY36"/>
<keyword evidence="1" id="KW-0812">Transmembrane</keyword>
<proteinExistence type="predicted"/>
<sequence length="87" mass="9826">MWHLAASPFDGLQQGDLLSPFLFLICAEGLSALIRYHEERRTLKGFRFHPSGSVMNGDQGNQSIMIKAPYSLVTTAPCEHDDKQWTF</sequence>
<evidence type="ECO:0000313" key="2">
    <source>
        <dbReference type="EMBL" id="CAB4280055.1"/>
    </source>
</evidence>
<evidence type="ECO:0000256" key="1">
    <source>
        <dbReference type="SAM" id="Phobius"/>
    </source>
</evidence>
<keyword evidence="1" id="KW-0472">Membrane</keyword>
<reference evidence="2 3" key="1">
    <citation type="submission" date="2020-05" db="EMBL/GenBank/DDBJ databases">
        <authorList>
            <person name="Campoy J."/>
            <person name="Schneeberger K."/>
            <person name="Spophaly S."/>
        </authorList>
    </citation>
    <scope>NUCLEOTIDE SEQUENCE [LARGE SCALE GENOMIC DNA]</scope>
    <source>
        <strain evidence="2">PruArmRojPasFocal</strain>
    </source>
</reference>
<evidence type="ECO:0000313" key="3">
    <source>
        <dbReference type="Proteomes" id="UP000507222"/>
    </source>
</evidence>
<dbReference type="Proteomes" id="UP000507222">
    <property type="component" value="Unassembled WGS sequence"/>
</dbReference>
<name>A0A6J5UY36_PRUAR</name>
<evidence type="ECO:0008006" key="4">
    <source>
        <dbReference type="Google" id="ProtNLM"/>
    </source>
</evidence>
<gene>
    <name evidence="2" type="ORF">CURHAP_LOCUS32781</name>
</gene>
<accession>A0A6J5UY36</accession>